<evidence type="ECO:0000256" key="3">
    <source>
        <dbReference type="ARBA" id="ARBA00012982"/>
    </source>
</evidence>
<sequence>MKLFVKNLTHVDFSYYDAHRGLIGESWHTDVILEEKLNNEGMACDFSIIKKIIQEWLDAHLDHTLAIPTNHPLVSLTKYDERTHIKFNGLNGHKFDCVAPHEAFALLPLDAITPTTVSRWVESQIAELLPAEFSSVSIHFYPEKADGVQYHYTHGLKMHDGNCQRIAHGHRSTIEIYKNGIRSSEREVDWASRWKDIYLGTKEDVIDVEEMDGHRFTQFSYVSNQGQFDLSINEKFVYLIDSDTTVERIADHIASVLAEENPGCEIEVHAFEGIGKGAIANKKMTEK</sequence>
<comment type="similarity">
    <text evidence="2">Belongs to the PTPS family. QueD subfamily.</text>
</comment>
<evidence type="ECO:0000256" key="2">
    <source>
        <dbReference type="ARBA" id="ARBA00008900"/>
    </source>
</evidence>
<evidence type="ECO:0000313" key="8">
    <source>
        <dbReference type="Proteomes" id="UP001149719"/>
    </source>
</evidence>
<dbReference type="InterPro" id="IPR007115">
    <property type="entry name" value="6-PTP_synth/QueD"/>
</dbReference>
<proteinExistence type="inferred from homology"/>
<protein>
    <recommendedName>
        <fullName evidence="4">6-carboxy-5,6,7,8-tetrahydropterin synthase</fullName>
        <ecNumber evidence="3">4.1.2.50</ecNumber>
    </recommendedName>
    <alternativeName>
        <fullName evidence="5">Queuosine biosynthesis protein QueD</fullName>
    </alternativeName>
</protein>
<dbReference type="EMBL" id="JAPUBN010000006">
    <property type="protein sequence ID" value="MCZ2720340.1"/>
    <property type="molecule type" value="Genomic_DNA"/>
</dbReference>
<dbReference type="InterPro" id="IPR038418">
    <property type="entry name" value="6-PTP_synth/QueD_sf"/>
</dbReference>
<reference evidence="7" key="1">
    <citation type="submission" date="2022-12" db="EMBL/GenBank/DDBJ databases">
        <title>Marinomonas 15G1-11 sp. nov, isolated from marine algae.</title>
        <authorList>
            <person name="Butt M."/>
            <person name="Choi D.G."/>
            <person name="Kim J.M."/>
            <person name="Lee J.K."/>
            <person name="Baek J.H."/>
            <person name="Jeon C.O."/>
        </authorList>
    </citation>
    <scope>NUCLEOTIDE SEQUENCE</scope>
    <source>
        <strain evidence="7">15G1-11</strain>
    </source>
</reference>
<evidence type="ECO:0000313" key="7">
    <source>
        <dbReference type="EMBL" id="MCZ2720340.1"/>
    </source>
</evidence>
<comment type="pathway">
    <text evidence="1">Purine metabolism; 7-cyano-7-deazaguanine biosynthesis.</text>
</comment>
<accession>A0ABT4JPN1</accession>
<keyword evidence="8" id="KW-1185">Reference proteome</keyword>
<evidence type="ECO:0000256" key="4">
    <source>
        <dbReference type="ARBA" id="ARBA00018141"/>
    </source>
</evidence>
<comment type="catalytic activity">
    <reaction evidence="6">
        <text>7,8-dihydroneopterin 3'-triphosphate + H2O = 6-carboxy-5,6,7,8-tetrahydropterin + triphosphate + acetaldehyde + 2 H(+)</text>
        <dbReference type="Rhea" id="RHEA:27966"/>
        <dbReference type="ChEBI" id="CHEBI:15343"/>
        <dbReference type="ChEBI" id="CHEBI:15377"/>
        <dbReference type="ChEBI" id="CHEBI:15378"/>
        <dbReference type="ChEBI" id="CHEBI:18036"/>
        <dbReference type="ChEBI" id="CHEBI:58462"/>
        <dbReference type="ChEBI" id="CHEBI:61032"/>
        <dbReference type="EC" id="4.1.2.50"/>
    </reaction>
</comment>
<dbReference type="Gene3D" id="3.30.479.10">
    <property type="entry name" value="6-pyruvoyl tetrahydropterin synthase/QueD"/>
    <property type="match status" value="2"/>
</dbReference>
<dbReference type="EC" id="4.1.2.50" evidence="3"/>
<dbReference type="Pfam" id="PF01242">
    <property type="entry name" value="PTPS"/>
    <property type="match status" value="1"/>
</dbReference>
<evidence type="ECO:0000256" key="6">
    <source>
        <dbReference type="ARBA" id="ARBA00048807"/>
    </source>
</evidence>
<evidence type="ECO:0000256" key="1">
    <source>
        <dbReference type="ARBA" id="ARBA00005061"/>
    </source>
</evidence>
<comment type="caution">
    <text evidence="7">The sequence shown here is derived from an EMBL/GenBank/DDBJ whole genome shotgun (WGS) entry which is preliminary data.</text>
</comment>
<evidence type="ECO:0000256" key="5">
    <source>
        <dbReference type="ARBA" id="ARBA00031449"/>
    </source>
</evidence>
<dbReference type="RefSeq" id="WP_269122152.1">
    <property type="nucleotide sequence ID" value="NZ_JAPUBN010000006.1"/>
</dbReference>
<organism evidence="7 8">
    <name type="scientific">Marinomonas phaeophyticola</name>
    <dbReference type="NCBI Taxonomy" id="3004091"/>
    <lineage>
        <taxon>Bacteria</taxon>
        <taxon>Pseudomonadati</taxon>
        <taxon>Pseudomonadota</taxon>
        <taxon>Gammaproteobacteria</taxon>
        <taxon>Oceanospirillales</taxon>
        <taxon>Oceanospirillaceae</taxon>
        <taxon>Marinomonas</taxon>
    </lineage>
</organism>
<name>A0ABT4JPN1_9GAMM</name>
<dbReference type="Proteomes" id="UP001149719">
    <property type="component" value="Unassembled WGS sequence"/>
</dbReference>
<dbReference type="SUPFAM" id="SSF55620">
    <property type="entry name" value="Tetrahydrobiopterin biosynthesis enzymes-like"/>
    <property type="match status" value="2"/>
</dbReference>
<gene>
    <name evidence="7" type="ORF">O1D97_01445</name>
</gene>